<dbReference type="AlphaFoldDB" id="B4EB63"/>
<dbReference type="RefSeq" id="WP_006493714.1">
    <property type="nucleotide sequence ID" value="NC_011000.1"/>
</dbReference>
<organism evidence="1 2">
    <name type="scientific">Burkholderia cenocepacia (strain ATCC BAA-245 / DSM 16553 / LMG 16656 / NCTC 13227 / J2315 / CF5610)</name>
    <name type="common">Burkholderia cepacia (strain J2315)</name>
    <dbReference type="NCBI Taxonomy" id="216591"/>
    <lineage>
        <taxon>Bacteria</taxon>
        <taxon>Pseudomonadati</taxon>
        <taxon>Pseudomonadota</taxon>
        <taxon>Betaproteobacteria</taxon>
        <taxon>Burkholderiales</taxon>
        <taxon>Burkholderiaceae</taxon>
        <taxon>Burkholderia</taxon>
        <taxon>Burkholderia cepacia complex</taxon>
    </lineage>
</organism>
<name>B4EB63_BURCJ</name>
<proteinExistence type="predicted"/>
<evidence type="ECO:0000313" key="1">
    <source>
        <dbReference type="EMBL" id="CAR53281.1"/>
    </source>
</evidence>
<gene>
    <name evidence="1" type="ORF">BCAL2967</name>
</gene>
<evidence type="ECO:0000313" key="2">
    <source>
        <dbReference type="Proteomes" id="UP000001035"/>
    </source>
</evidence>
<dbReference type="EMBL" id="AM747720">
    <property type="protein sequence ID" value="CAR53281.1"/>
    <property type="molecule type" value="Genomic_DNA"/>
</dbReference>
<sequence length="112" mass="12600">MRADENPRRPVGCEYGAELMLAWGRRVSAAEVRNMRGELFDLIHELAEVEGWADERRDRVLYPALCGSLGDLLPDLHHFRQRVADTRAATAARNVAEIVESGLLLTKAPRHP</sequence>
<dbReference type="Proteomes" id="UP000001035">
    <property type="component" value="Chromosome 1"/>
</dbReference>
<dbReference type="BioCyc" id="BCEN216591:G1G1V-3281-MONOMER"/>
<protein>
    <submittedName>
        <fullName evidence="1">Uncharacterized protein</fullName>
    </submittedName>
</protein>
<dbReference type="KEGG" id="bcj:BCAL2967"/>
<reference evidence="1 2" key="1">
    <citation type="journal article" date="2009" name="J. Bacteriol.">
        <title>The genome of Burkholderia cenocepacia J2315, an epidemic pathogen of cystic fibrosis patients.</title>
        <authorList>
            <person name="Holden M.T."/>
            <person name="Seth-Smith H.M."/>
            <person name="Crossman L.C."/>
            <person name="Sebaihia M."/>
            <person name="Bentley S.D."/>
            <person name="Cerdeno-Tarraga A.M."/>
            <person name="Thomson N.R."/>
            <person name="Bason N."/>
            <person name="Quail M.A."/>
            <person name="Sharp S."/>
            <person name="Cherevach I."/>
            <person name="Churcher C."/>
            <person name="Goodhead I."/>
            <person name="Hauser H."/>
            <person name="Holroyd N."/>
            <person name="Mungall K."/>
            <person name="Scott P."/>
            <person name="Walker D."/>
            <person name="White B."/>
            <person name="Rose H."/>
            <person name="Iversen P."/>
            <person name="Mil-Homens D."/>
            <person name="Rocha E.P."/>
            <person name="Fialho A.M."/>
            <person name="Baldwin A."/>
            <person name="Dowson C."/>
            <person name="Barrell B.G."/>
            <person name="Govan J.R."/>
            <person name="Vandamme P."/>
            <person name="Hart C.A."/>
            <person name="Mahenthiralingam E."/>
            <person name="Parkhill J."/>
        </authorList>
    </citation>
    <scope>NUCLEOTIDE SEQUENCE [LARGE SCALE GENOMIC DNA]</scope>
    <source>
        <strain evidence="2">ATCC BAA-245 / DSM 16553 / LMG 16656 / NCTC 13227 / J2315 / CF5610</strain>
    </source>
</reference>
<dbReference type="eggNOG" id="ENOG5030XGJ">
    <property type="taxonomic scope" value="Bacteria"/>
</dbReference>
<dbReference type="HOGENOM" id="CLU_2141130_0_0_4"/>
<accession>B4EB63</accession>
<keyword evidence="2" id="KW-1185">Reference proteome</keyword>